<organism evidence="1 2">
    <name type="scientific">Alternaria arborescens</name>
    <dbReference type="NCBI Taxonomy" id="156630"/>
    <lineage>
        <taxon>Eukaryota</taxon>
        <taxon>Fungi</taxon>
        <taxon>Dikarya</taxon>
        <taxon>Ascomycota</taxon>
        <taxon>Pezizomycotina</taxon>
        <taxon>Dothideomycetes</taxon>
        <taxon>Pleosporomycetidae</taxon>
        <taxon>Pleosporales</taxon>
        <taxon>Pleosporineae</taxon>
        <taxon>Pleosporaceae</taxon>
        <taxon>Alternaria</taxon>
        <taxon>Alternaria sect. Alternaria</taxon>
    </lineage>
</organism>
<evidence type="ECO:0000313" key="1">
    <source>
        <dbReference type="EMBL" id="RYO69780.1"/>
    </source>
</evidence>
<dbReference type="AlphaFoldDB" id="A0A4Q4SGS7"/>
<evidence type="ECO:0000313" key="2">
    <source>
        <dbReference type="Proteomes" id="UP000293823"/>
    </source>
</evidence>
<dbReference type="EMBL" id="PEJP01000012">
    <property type="protein sequence ID" value="RYO69780.1"/>
    <property type="molecule type" value="Genomic_DNA"/>
</dbReference>
<protein>
    <recommendedName>
        <fullName evidence="3">Fungal N-terminal domain-containing protein</fullName>
    </recommendedName>
</protein>
<accession>A0A4Q4SGS7</accession>
<reference evidence="2" key="1">
    <citation type="journal article" date="2019" name="bioRxiv">
        <title>Genomics, evolutionary history and diagnostics of the Alternaria alternata species group including apple and Asian pear pathotypes.</title>
        <authorList>
            <person name="Armitage A.D."/>
            <person name="Cockerton H.M."/>
            <person name="Sreenivasaprasad S."/>
            <person name="Woodhall J.W."/>
            <person name="Lane C.R."/>
            <person name="Harrison R.J."/>
            <person name="Clarkson J.P."/>
        </authorList>
    </citation>
    <scope>NUCLEOTIDE SEQUENCE [LARGE SCALE GENOMIC DNA]</scope>
    <source>
        <strain evidence="2">RGR 97.0016</strain>
    </source>
</reference>
<comment type="caution">
    <text evidence="1">The sequence shown here is derived from an EMBL/GenBank/DDBJ whole genome shotgun (WGS) entry which is preliminary data.</text>
</comment>
<dbReference type="Proteomes" id="UP000293823">
    <property type="component" value="Unassembled WGS sequence"/>
</dbReference>
<keyword evidence="2" id="KW-1185">Reference proteome</keyword>
<sequence>MYPSAAVGIGSQGIQVCEGTLKYYHDWSGYADDIQETYACIESLRKTLKSLDDILLSGFSSILATWAQERLAICQDEIKQSGKNSKKLGKDAPVEYGQESQAAVRRLTYPFSVALAISTSS</sequence>
<name>A0A4Q4SGS7_9PLEO</name>
<evidence type="ECO:0008006" key="3">
    <source>
        <dbReference type="Google" id="ProtNLM"/>
    </source>
</evidence>
<proteinExistence type="predicted"/>
<gene>
    <name evidence="1" type="ORF">AA0113_g3777</name>
</gene>